<feature type="region of interest" description="Disordered" evidence="6">
    <location>
        <begin position="608"/>
        <end position="674"/>
    </location>
</feature>
<dbReference type="SMART" id="SM00066">
    <property type="entry name" value="GAL4"/>
    <property type="match status" value="1"/>
</dbReference>
<dbReference type="GO" id="GO:0000976">
    <property type="term" value="F:transcription cis-regulatory region binding"/>
    <property type="evidence" value="ECO:0007669"/>
    <property type="project" value="TreeGrafter"/>
</dbReference>
<organism evidence="8 9">
    <name type="scientific">Corynespora cassiicola Philippines</name>
    <dbReference type="NCBI Taxonomy" id="1448308"/>
    <lineage>
        <taxon>Eukaryota</taxon>
        <taxon>Fungi</taxon>
        <taxon>Dikarya</taxon>
        <taxon>Ascomycota</taxon>
        <taxon>Pezizomycotina</taxon>
        <taxon>Dothideomycetes</taxon>
        <taxon>Pleosporomycetidae</taxon>
        <taxon>Pleosporales</taxon>
        <taxon>Corynesporascaceae</taxon>
        <taxon>Corynespora</taxon>
    </lineage>
</organism>
<dbReference type="AlphaFoldDB" id="A0A2T2NLH7"/>
<dbReference type="GO" id="GO:0005634">
    <property type="term" value="C:nucleus"/>
    <property type="evidence" value="ECO:0007669"/>
    <property type="project" value="UniProtKB-SubCell"/>
</dbReference>
<keyword evidence="3" id="KW-0238">DNA-binding</keyword>
<dbReference type="PANTHER" id="PTHR31845">
    <property type="entry name" value="FINGER DOMAIN PROTEIN, PUTATIVE-RELATED"/>
    <property type="match status" value="1"/>
</dbReference>
<name>A0A2T2NLH7_CORCC</name>
<dbReference type="CDD" id="cd12148">
    <property type="entry name" value="fungal_TF_MHR"/>
    <property type="match status" value="1"/>
</dbReference>
<evidence type="ECO:0000313" key="9">
    <source>
        <dbReference type="Proteomes" id="UP000240883"/>
    </source>
</evidence>
<sequence>MSGSVGPEQTPKKVQEQQLNRACEACRLSKVRCLVNPSSGSSQCQRCAKAGKACIFAPPAKRRQRKRTDVRVAELEKEVKQMRSLLRTNQISPSEASEHESMDEDSPEPEIHTDTGKTQSSTYSKSNESNETPPTLSFPDKFPDEKFSDSLCPPPKGDCSMPNDSLGASDIDIVDRGLITMELAEEFLEIYRKDLVEDCPGVVIPCDWTASQLRCKKPALFHAVMAAAAHCKGAALSNRLHEEIIYLYARSLFIKGEKSVQYVQALLVTVSYYTPPNSPAQLMIYQYGNMAASMALELGLATKPRTHEQLPKRAIRALQRISSAEELLENCRTIIVLYAWTAGFAMRLRRPTILQFNSWMEEALTLLQKSPLVDDRRVVAWVKLQRIADEANTAFGFDDASTSFSLSELRLQVILRYFERRMREWKASIPDDIMSMALTMEYHQNIISMWEFAMDGGRYDAPDFRNRHLTLPALDDDCVQPETLLSRSALQINATIQCVSAAHTLLDCFVQLPIDKLMKASNVIFVRAIYALVALMKADYAVGTDAEGMGLVLVSQDLNVDYYLNTVIQMISDAVGPQKCRVPSHWLFVLKQKLKSWHDEHMAWRKAGGHLKRRKTLQKRDQDAAAAAAAAPSSSLADDKPNVTGQPRPKPFADLDANPLTAPTPTPPLAPFTMPASYPGWHSSSTPTNAGGIPLSNAAAASEAAGLNMPPPPPGSDQVAFTPDMAAFSAAFQNGDLYLWNDINDNFGGWIPPGGTLYSDMQFGGGVNQGM</sequence>
<evidence type="ECO:0000256" key="6">
    <source>
        <dbReference type="SAM" id="MobiDB-lite"/>
    </source>
</evidence>
<proteinExistence type="predicted"/>
<dbReference type="Pfam" id="PF00172">
    <property type="entry name" value="Zn_clus"/>
    <property type="match status" value="1"/>
</dbReference>
<evidence type="ECO:0000313" key="8">
    <source>
        <dbReference type="EMBL" id="PSN66294.1"/>
    </source>
</evidence>
<feature type="domain" description="Zn(2)-C6 fungal-type" evidence="7">
    <location>
        <begin position="22"/>
        <end position="56"/>
    </location>
</feature>
<evidence type="ECO:0000256" key="4">
    <source>
        <dbReference type="ARBA" id="ARBA00023163"/>
    </source>
</evidence>
<feature type="compositionally biased region" description="Polar residues" evidence="6">
    <location>
        <begin position="116"/>
        <end position="135"/>
    </location>
</feature>
<dbReference type="PROSITE" id="PS00463">
    <property type="entry name" value="ZN2_CY6_FUNGAL_1"/>
    <property type="match status" value="1"/>
</dbReference>
<dbReference type="InterPro" id="IPR001138">
    <property type="entry name" value="Zn2Cys6_DnaBD"/>
</dbReference>
<dbReference type="SUPFAM" id="SSF57701">
    <property type="entry name" value="Zn2/Cys6 DNA-binding domain"/>
    <property type="match status" value="1"/>
</dbReference>
<accession>A0A2T2NLH7</accession>
<dbReference type="OrthoDB" id="5226580at2759"/>
<keyword evidence="4" id="KW-0804">Transcription</keyword>
<gene>
    <name evidence="8" type="ORF">BS50DRAFT_635434</name>
</gene>
<dbReference type="PANTHER" id="PTHR31845:SF39">
    <property type="entry name" value="TRANSCRIPTION FACTOR PBCR-RELATED"/>
    <property type="match status" value="1"/>
</dbReference>
<evidence type="ECO:0000259" key="7">
    <source>
        <dbReference type="PROSITE" id="PS50048"/>
    </source>
</evidence>
<dbReference type="EMBL" id="KZ678136">
    <property type="protein sequence ID" value="PSN66294.1"/>
    <property type="molecule type" value="Genomic_DNA"/>
</dbReference>
<dbReference type="Proteomes" id="UP000240883">
    <property type="component" value="Unassembled WGS sequence"/>
</dbReference>
<dbReference type="PROSITE" id="PS50048">
    <property type="entry name" value="ZN2_CY6_FUNGAL_2"/>
    <property type="match status" value="1"/>
</dbReference>
<dbReference type="STRING" id="1448308.A0A2T2NLH7"/>
<feature type="compositionally biased region" description="Polar residues" evidence="6">
    <location>
        <begin position="86"/>
        <end position="95"/>
    </location>
</feature>
<keyword evidence="9" id="KW-1185">Reference proteome</keyword>
<dbReference type="InterPro" id="IPR036864">
    <property type="entry name" value="Zn2-C6_fun-type_DNA-bd_sf"/>
</dbReference>
<feature type="compositionally biased region" description="Basic residues" evidence="6">
    <location>
        <begin position="608"/>
        <end position="617"/>
    </location>
</feature>
<evidence type="ECO:0000256" key="1">
    <source>
        <dbReference type="ARBA" id="ARBA00004123"/>
    </source>
</evidence>
<keyword evidence="5" id="KW-0539">Nucleus</keyword>
<dbReference type="Gene3D" id="4.10.240.10">
    <property type="entry name" value="Zn(2)-C6 fungal-type DNA-binding domain"/>
    <property type="match status" value="1"/>
</dbReference>
<dbReference type="InterPro" id="IPR051089">
    <property type="entry name" value="prtT"/>
</dbReference>
<dbReference type="CDD" id="cd00067">
    <property type="entry name" value="GAL4"/>
    <property type="match status" value="1"/>
</dbReference>
<evidence type="ECO:0000256" key="3">
    <source>
        <dbReference type="ARBA" id="ARBA00023125"/>
    </source>
</evidence>
<reference evidence="8 9" key="1">
    <citation type="journal article" date="2018" name="Front. Microbiol.">
        <title>Genome-Wide Analysis of Corynespora cassiicola Leaf Fall Disease Putative Effectors.</title>
        <authorList>
            <person name="Lopez D."/>
            <person name="Ribeiro S."/>
            <person name="Label P."/>
            <person name="Fumanal B."/>
            <person name="Venisse J.S."/>
            <person name="Kohler A."/>
            <person name="de Oliveira R.R."/>
            <person name="Labutti K."/>
            <person name="Lipzen A."/>
            <person name="Lail K."/>
            <person name="Bauer D."/>
            <person name="Ohm R.A."/>
            <person name="Barry K.W."/>
            <person name="Spatafora J."/>
            <person name="Grigoriev I.V."/>
            <person name="Martin F.M."/>
            <person name="Pujade-Renaud V."/>
        </authorList>
    </citation>
    <scope>NUCLEOTIDE SEQUENCE [LARGE SCALE GENOMIC DNA]</scope>
    <source>
        <strain evidence="8 9">Philippines</strain>
    </source>
</reference>
<dbReference type="GO" id="GO:0008270">
    <property type="term" value="F:zinc ion binding"/>
    <property type="evidence" value="ECO:0007669"/>
    <property type="project" value="InterPro"/>
</dbReference>
<protein>
    <recommendedName>
        <fullName evidence="7">Zn(2)-C6 fungal-type domain-containing protein</fullName>
    </recommendedName>
</protein>
<comment type="subcellular location">
    <subcellularLocation>
        <location evidence="1">Nucleus</location>
    </subcellularLocation>
</comment>
<evidence type="ECO:0000256" key="5">
    <source>
        <dbReference type="ARBA" id="ARBA00023242"/>
    </source>
</evidence>
<keyword evidence="2" id="KW-0805">Transcription regulation</keyword>
<dbReference type="GO" id="GO:0000981">
    <property type="term" value="F:DNA-binding transcription factor activity, RNA polymerase II-specific"/>
    <property type="evidence" value="ECO:0007669"/>
    <property type="project" value="InterPro"/>
</dbReference>
<evidence type="ECO:0000256" key="2">
    <source>
        <dbReference type="ARBA" id="ARBA00023015"/>
    </source>
</evidence>
<feature type="region of interest" description="Disordered" evidence="6">
    <location>
        <begin position="83"/>
        <end position="156"/>
    </location>
</feature>